<dbReference type="Proteomes" id="UP000638648">
    <property type="component" value="Unassembled WGS sequence"/>
</dbReference>
<proteinExistence type="predicted"/>
<evidence type="ECO:0008006" key="4">
    <source>
        <dbReference type="Google" id="ProtNLM"/>
    </source>
</evidence>
<gene>
    <name evidence="2" type="ORF">HEB94_002688</name>
</gene>
<protein>
    <recommendedName>
        <fullName evidence="4">2'-5' RNA ligase superfamily protein</fullName>
    </recommendedName>
</protein>
<keyword evidence="3" id="KW-1185">Reference proteome</keyword>
<sequence>MGIRSIGHGMTSSAHDVSSTAEIPPALAGAVEAEIRGRRTKRAQEAMRIDASKFDQLLATATPLILAGGHRRDTPPVEGGRWPVSAVFRPRPRSVVGQRLDELTAEAARLAGAGHWQTGQAGSAHLTIRALEWYRKHVPASDQAVHRYQAALETTAAKVGPVGFEVTGLTLTPGTVMACAQPLDDRPEQFLDLFAEVLGNDAWLERDHFSRRDIWYINLLHFTTRIEQPDALVDWVAARRTQAVGRIDVTCAELIRFRLRANDRPAMWPEVLGTARLGQTVAANP</sequence>
<dbReference type="AlphaFoldDB" id="A0A927MS16"/>
<reference evidence="2" key="1">
    <citation type="submission" date="2020-10" db="EMBL/GenBank/DDBJ databases">
        <title>Sequencing the genomes of 1000 actinobacteria strains.</title>
        <authorList>
            <person name="Klenk H.-P."/>
        </authorList>
    </citation>
    <scope>NUCLEOTIDE SEQUENCE</scope>
    <source>
        <strain evidence="2">DSM 45354</strain>
    </source>
</reference>
<evidence type="ECO:0000313" key="3">
    <source>
        <dbReference type="Proteomes" id="UP000638648"/>
    </source>
</evidence>
<accession>A0A927MS16</accession>
<name>A0A927MS16_9ACTN</name>
<feature type="region of interest" description="Disordered" evidence="1">
    <location>
        <begin position="1"/>
        <end position="20"/>
    </location>
</feature>
<organism evidence="2 3">
    <name type="scientific">Actinopolymorpha pittospori</name>
    <dbReference type="NCBI Taxonomy" id="648752"/>
    <lineage>
        <taxon>Bacteria</taxon>
        <taxon>Bacillati</taxon>
        <taxon>Actinomycetota</taxon>
        <taxon>Actinomycetes</taxon>
        <taxon>Propionibacteriales</taxon>
        <taxon>Actinopolymorphaceae</taxon>
        <taxon>Actinopolymorpha</taxon>
    </lineage>
</organism>
<feature type="compositionally biased region" description="Polar residues" evidence="1">
    <location>
        <begin position="10"/>
        <end position="20"/>
    </location>
</feature>
<evidence type="ECO:0000256" key="1">
    <source>
        <dbReference type="SAM" id="MobiDB-lite"/>
    </source>
</evidence>
<comment type="caution">
    <text evidence="2">The sequence shown here is derived from an EMBL/GenBank/DDBJ whole genome shotgun (WGS) entry which is preliminary data.</text>
</comment>
<evidence type="ECO:0000313" key="2">
    <source>
        <dbReference type="EMBL" id="MBE1605840.1"/>
    </source>
</evidence>
<dbReference type="RefSeq" id="WP_192750068.1">
    <property type="nucleotide sequence ID" value="NZ_BAABJL010000206.1"/>
</dbReference>
<dbReference type="EMBL" id="JADBEM010000001">
    <property type="protein sequence ID" value="MBE1605840.1"/>
    <property type="molecule type" value="Genomic_DNA"/>
</dbReference>